<dbReference type="Gene3D" id="2.60.120.10">
    <property type="entry name" value="Jelly Rolls"/>
    <property type="match status" value="2"/>
</dbReference>
<dbReference type="GO" id="GO:0046872">
    <property type="term" value="F:metal ion binding"/>
    <property type="evidence" value="ECO:0007669"/>
    <property type="project" value="UniProtKB-KW"/>
</dbReference>
<evidence type="ECO:0000313" key="6">
    <source>
        <dbReference type="EMBL" id="MCQ5083177.1"/>
    </source>
</evidence>
<feature type="binding site" evidence="2">
    <location>
        <position position="102"/>
    </location>
    <ligand>
        <name>Fe cation</name>
        <dbReference type="ChEBI" id="CHEBI:24875"/>
    </ligand>
</feature>
<reference evidence="6" key="1">
    <citation type="submission" date="2022-06" db="EMBL/GenBank/DDBJ databases">
        <title>Isolation of gut microbiota from human fecal samples.</title>
        <authorList>
            <person name="Pamer E.G."/>
            <person name="Barat B."/>
            <person name="Waligurski E."/>
            <person name="Medina S."/>
            <person name="Paddock L."/>
            <person name="Mostad J."/>
        </authorList>
    </citation>
    <scope>NUCLEOTIDE SEQUENCE</scope>
    <source>
        <strain evidence="6">DFI.6.22</strain>
    </source>
</reference>
<feature type="binding site" evidence="2">
    <location>
        <position position="60"/>
    </location>
    <ligand>
        <name>Fe cation</name>
        <dbReference type="ChEBI" id="CHEBI:24875"/>
    </ligand>
</feature>
<comment type="caution">
    <text evidence="6">The sequence shown here is derived from an EMBL/GenBank/DDBJ whole genome shotgun (WGS) entry which is preliminary data.</text>
</comment>
<comment type="similarity">
    <text evidence="1 3">Belongs to the pirin family.</text>
</comment>
<dbReference type="AlphaFoldDB" id="A0AAJ1FEA3"/>
<feature type="binding site" evidence="2">
    <location>
        <position position="104"/>
    </location>
    <ligand>
        <name>Fe cation</name>
        <dbReference type="ChEBI" id="CHEBI:24875"/>
    </ligand>
</feature>
<evidence type="ECO:0000259" key="4">
    <source>
        <dbReference type="Pfam" id="PF02678"/>
    </source>
</evidence>
<feature type="binding site" evidence="2">
    <location>
        <position position="58"/>
    </location>
    <ligand>
        <name>Fe cation</name>
        <dbReference type="ChEBI" id="CHEBI:24875"/>
    </ligand>
</feature>
<name>A0AAJ1FEA3_9BACT</name>
<dbReference type="InterPro" id="IPR012093">
    <property type="entry name" value="Pirin"/>
</dbReference>
<dbReference type="InterPro" id="IPR014710">
    <property type="entry name" value="RmlC-like_jellyroll"/>
</dbReference>
<dbReference type="InterPro" id="IPR041602">
    <property type="entry name" value="Quercetinase_C"/>
</dbReference>
<dbReference type="Pfam" id="PF02678">
    <property type="entry name" value="Pirin"/>
    <property type="match status" value="1"/>
</dbReference>
<dbReference type="InterPro" id="IPR011051">
    <property type="entry name" value="RmlC_Cupin_sf"/>
</dbReference>
<evidence type="ECO:0000256" key="1">
    <source>
        <dbReference type="ARBA" id="ARBA00008416"/>
    </source>
</evidence>
<dbReference type="RefSeq" id="WP_256166342.1">
    <property type="nucleotide sequence ID" value="NZ_JANGBQ010000013.1"/>
</dbReference>
<dbReference type="Proteomes" id="UP001205035">
    <property type="component" value="Unassembled WGS sequence"/>
</dbReference>
<dbReference type="EMBL" id="JANGBQ010000013">
    <property type="protein sequence ID" value="MCQ5083177.1"/>
    <property type="molecule type" value="Genomic_DNA"/>
</dbReference>
<evidence type="ECO:0000259" key="5">
    <source>
        <dbReference type="Pfam" id="PF17954"/>
    </source>
</evidence>
<dbReference type="CDD" id="cd02910">
    <property type="entry name" value="cupin_Yhhw_N"/>
    <property type="match status" value="1"/>
</dbReference>
<comment type="cofactor">
    <cofactor evidence="2">
        <name>Fe cation</name>
        <dbReference type="ChEBI" id="CHEBI:24875"/>
    </cofactor>
    <text evidence="2">Binds 1 Fe cation per subunit.</text>
</comment>
<evidence type="ECO:0000256" key="2">
    <source>
        <dbReference type="PIRSR" id="PIRSR006232-1"/>
    </source>
</evidence>
<dbReference type="PIRSF" id="PIRSF006232">
    <property type="entry name" value="Pirin"/>
    <property type="match status" value="1"/>
</dbReference>
<keyword evidence="2" id="KW-0408">Iron</keyword>
<dbReference type="Pfam" id="PF17954">
    <property type="entry name" value="Pirin_C_2"/>
    <property type="match status" value="1"/>
</dbReference>
<gene>
    <name evidence="6" type="ORF">NE651_09765</name>
</gene>
<accession>A0AAJ1FEA3</accession>
<dbReference type="PANTHER" id="PTHR43212">
    <property type="entry name" value="QUERCETIN 2,3-DIOXYGENASE"/>
    <property type="match status" value="1"/>
</dbReference>
<dbReference type="PANTHER" id="PTHR43212:SF3">
    <property type="entry name" value="QUERCETIN 2,3-DIOXYGENASE"/>
    <property type="match status" value="1"/>
</dbReference>
<dbReference type="InterPro" id="IPR003829">
    <property type="entry name" value="Pirin_N_dom"/>
</dbReference>
<evidence type="ECO:0000256" key="3">
    <source>
        <dbReference type="RuleBase" id="RU003457"/>
    </source>
</evidence>
<feature type="domain" description="Quercetin 2,3-dioxygenase C-terminal cupin" evidence="5">
    <location>
        <begin position="149"/>
        <end position="233"/>
    </location>
</feature>
<organism evidence="6 7">
    <name type="scientific">Alistipes onderdonkii</name>
    <dbReference type="NCBI Taxonomy" id="328813"/>
    <lineage>
        <taxon>Bacteria</taxon>
        <taxon>Pseudomonadati</taxon>
        <taxon>Bacteroidota</taxon>
        <taxon>Bacteroidia</taxon>
        <taxon>Bacteroidales</taxon>
        <taxon>Rikenellaceae</taxon>
        <taxon>Alistipes</taxon>
    </lineage>
</organism>
<feature type="domain" description="Pirin N-terminal" evidence="4">
    <location>
        <begin position="12"/>
        <end position="120"/>
    </location>
</feature>
<proteinExistence type="inferred from homology"/>
<sequence>MKFIVDKAETRGYFDHGWLKTFHTFSFADYYNPQRVHFGALRVLNDDTVAPGKGFGMHPHNNMEVVSIPLQGYLRHGDSVKNESTITPGEIQVMSTGAGMFHSEYNASMSEVLKFLQIWIVPKVKNTKPEYHNYDIRPLLKHNELCTFISPEGGKAPAHLLQDAWFSMGTFDAGRHVTYRMNKKNTGVYIFVLEGNIDVQGKTLSRRDGIGVWDVEQVEIQSVSNSSILTIEVPVA</sequence>
<dbReference type="SUPFAM" id="SSF51182">
    <property type="entry name" value="RmlC-like cupins"/>
    <property type="match status" value="1"/>
</dbReference>
<evidence type="ECO:0000313" key="7">
    <source>
        <dbReference type="Proteomes" id="UP001205035"/>
    </source>
</evidence>
<protein>
    <submittedName>
        <fullName evidence="6">Pirin family protein</fullName>
    </submittedName>
</protein>
<keyword evidence="2" id="KW-0479">Metal-binding</keyword>